<evidence type="ECO:0000256" key="7">
    <source>
        <dbReference type="PROSITE-ProRule" id="PRU00176"/>
    </source>
</evidence>
<dbReference type="GO" id="GO:0005634">
    <property type="term" value="C:nucleus"/>
    <property type="evidence" value="ECO:0007669"/>
    <property type="project" value="UniProtKB-SubCell"/>
</dbReference>
<feature type="compositionally biased region" description="Basic and acidic residues" evidence="8">
    <location>
        <begin position="181"/>
        <end position="198"/>
    </location>
</feature>
<keyword evidence="3" id="KW-0597">Phosphoprotein</keyword>
<evidence type="ECO:0000256" key="1">
    <source>
        <dbReference type="ARBA" id="ARBA00004123"/>
    </source>
</evidence>
<keyword evidence="2" id="KW-0488">Methylation</keyword>
<keyword evidence="7" id="KW-0694">RNA-binding</keyword>
<feature type="compositionally biased region" description="Basic and acidic residues" evidence="8">
    <location>
        <begin position="365"/>
        <end position="377"/>
    </location>
</feature>
<dbReference type="PROSITE" id="PS50102">
    <property type="entry name" value="RRM"/>
    <property type="match status" value="1"/>
</dbReference>
<sequence length="514" mass="57702">LCHSIPVKSVENEKILDILGETCKSEPGKEEGSELEQPFAQDTSSVGPDRKLAEEEDLFDSAHPEEGDLDLASESTHAQAGEADSLLAVVKREPVEQPGDGGRTDCEPVGPEPAVEQSSAASENAEASSEEVAEAPTEAPSPEARDSKEDGKKFAFEACNEVPPAPKESSASEGADQKMSSFKEEKDIKPIIKDEKGRVSSSSGRNLWVSGLSSTTRATDLKNLFSKYGKVVGAKVVTNARSPGARCYGFVTMSTSDEATKCISHLHRTELHGRMISVEKAKNEPAGKKLSDRKECEVKKEKVSSVDRHHAVEIKVEKTVIKKEEKIEKKEEKKPEDIKKEEKDQDELKPGPTNRSRVTKSGSRGMERTVVMDKSKGEPVISVKTSSRSKERSSKSQDRKSESKEKRDILSFDKIKEQRERERQRQREREVRETERRRWRDDAYWPEGKRVAMEDKYRTDFPRPDHRFHDFNHRDRGQYQGHAIDRKAPQGYSVRRLFMSGPEVALGNQLCPER</sequence>
<dbReference type="KEGG" id="csyr:103251550"/>
<dbReference type="InterPro" id="IPR051738">
    <property type="entry name" value="SAF_Modulators"/>
</dbReference>
<evidence type="ECO:0000256" key="3">
    <source>
        <dbReference type="ARBA" id="ARBA00022553"/>
    </source>
</evidence>
<dbReference type="FunFam" id="3.30.70.330:FF:000197">
    <property type="entry name" value="Scaffold attachment factor B2"/>
    <property type="match status" value="1"/>
</dbReference>
<dbReference type="AlphaFoldDB" id="A0A1U7SVZ0"/>
<dbReference type="CDD" id="cd12679">
    <property type="entry name" value="RRM_SAFB1_SAFB2"/>
    <property type="match status" value="1"/>
</dbReference>
<dbReference type="GeneID" id="103251550"/>
<protein>
    <submittedName>
        <fullName evidence="11">Scaffold attachment factor B2-like</fullName>
    </submittedName>
</protein>
<dbReference type="InterPro" id="IPR012677">
    <property type="entry name" value="Nucleotide-bd_a/b_plait_sf"/>
</dbReference>
<organism evidence="10 11">
    <name type="scientific">Carlito syrichta</name>
    <name type="common">Philippine tarsier</name>
    <name type="synonym">Tarsius syrichta</name>
    <dbReference type="NCBI Taxonomy" id="1868482"/>
    <lineage>
        <taxon>Eukaryota</taxon>
        <taxon>Metazoa</taxon>
        <taxon>Chordata</taxon>
        <taxon>Craniata</taxon>
        <taxon>Vertebrata</taxon>
        <taxon>Euteleostomi</taxon>
        <taxon>Mammalia</taxon>
        <taxon>Eutheria</taxon>
        <taxon>Euarchontoglires</taxon>
        <taxon>Primates</taxon>
        <taxon>Haplorrhini</taxon>
        <taxon>Tarsiiformes</taxon>
        <taxon>Tarsiidae</taxon>
        <taxon>Carlito</taxon>
    </lineage>
</organism>
<dbReference type="GO" id="GO:0006357">
    <property type="term" value="P:regulation of transcription by RNA polymerase II"/>
    <property type="evidence" value="ECO:0007669"/>
    <property type="project" value="TreeGrafter"/>
</dbReference>
<comment type="subcellular location">
    <subcellularLocation>
        <location evidence="1">Nucleus</location>
    </subcellularLocation>
</comment>
<gene>
    <name evidence="11" type="primary">LOC103251550</name>
</gene>
<feature type="region of interest" description="Disordered" evidence="8">
    <location>
        <begin position="323"/>
        <end position="439"/>
    </location>
</feature>
<dbReference type="OrthoDB" id="6159259at2759"/>
<dbReference type="GO" id="GO:0043565">
    <property type="term" value="F:sequence-specific DNA binding"/>
    <property type="evidence" value="ECO:0007669"/>
    <property type="project" value="TreeGrafter"/>
</dbReference>
<dbReference type="GO" id="GO:0050684">
    <property type="term" value="P:regulation of mRNA processing"/>
    <property type="evidence" value="ECO:0007669"/>
    <property type="project" value="TreeGrafter"/>
</dbReference>
<feature type="non-terminal residue" evidence="11">
    <location>
        <position position="514"/>
    </location>
</feature>
<dbReference type="Gene3D" id="3.30.70.330">
    <property type="match status" value="1"/>
</dbReference>
<feature type="compositionally biased region" description="Polar residues" evidence="8">
    <location>
        <begin position="353"/>
        <end position="362"/>
    </location>
</feature>
<dbReference type="InterPro" id="IPR035979">
    <property type="entry name" value="RBD_domain_sf"/>
</dbReference>
<feature type="compositionally biased region" description="Basic and acidic residues" evidence="8">
    <location>
        <begin position="388"/>
        <end position="439"/>
    </location>
</feature>
<dbReference type="Pfam" id="PF00076">
    <property type="entry name" value="RRM_1"/>
    <property type="match status" value="1"/>
</dbReference>
<evidence type="ECO:0000256" key="2">
    <source>
        <dbReference type="ARBA" id="ARBA00022481"/>
    </source>
</evidence>
<dbReference type="SMART" id="SM00360">
    <property type="entry name" value="RRM"/>
    <property type="match status" value="1"/>
</dbReference>
<feature type="compositionally biased region" description="Basic and acidic residues" evidence="8">
    <location>
        <begin position="323"/>
        <end position="349"/>
    </location>
</feature>
<dbReference type="GO" id="GO:0060765">
    <property type="term" value="P:regulation of androgen receptor signaling pathway"/>
    <property type="evidence" value="ECO:0007669"/>
    <property type="project" value="TreeGrafter"/>
</dbReference>
<evidence type="ECO:0000256" key="4">
    <source>
        <dbReference type="ARBA" id="ARBA00023015"/>
    </source>
</evidence>
<dbReference type="RefSeq" id="XP_008048333.2">
    <property type="nucleotide sequence ID" value="XM_008050142.2"/>
</dbReference>
<feature type="region of interest" description="Disordered" evidence="8">
    <location>
        <begin position="456"/>
        <end position="483"/>
    </location>
</feature>
<feature type="region of interest" description="Disordered" evidence="8">
    <location>
        <begin position="23"/>
        <end position="205"/>
    </location>
</feature>
<keyword evidence="4" id="KW-0805">Transcription regulation</keyword>
<evidence type="ECO:0000256" key="6">
    <source>
        <dbReference type="ARBA" id="ARBA00023242"/>
    </source>
</evidence>
<evidence type="ECO:0000256" key="5">
    <source>
        <dbReference type="ARBA" id="ARBA00023163"/>
    </source>
</evidence>
<dbReference type="InterPro" id="IPR000504">
    <property type="entry name" value="RRM_dom"/>
</dbReference>
<dbReference type="PANTHER" id="PTHR15683">
    <property type="entry name" value="SCAFFOLD ATTACHMENT FACTOR B-RELATED"/>
    <property type="match status" value="1"/>
</dbReference>
<dbReference type="InterPro" id="IPR034781">
    <property type="entry name" value="SAFB1_2_RBD"/>
</dbReference>
<proteinExistence type="predicted"/>
<accession>A0A1U7SVZ0</accession>
<dbReference type="Proteomes" id="UP000189704">
    <property type="component" value="Unplaced"/>
</dbReference>
<dbReference type="SUPFAM" id="SSF54928">
    <property type="entry name" value="RNA-binding domain, RBD"/>
    <property type="match status" value="1"/>
</dbReference>
<evidence type="ECO:0000313" key="11">
    <source>
        <dbReference type="RefSeq" id="XP_008048333.2"/>
    </source>
</evidence>
<evidence type="ECO:0000259" key="9">
    <source>
        <dbReference type="PROSITE" id="PS50102"/>
    </source>
</evidence>
<keyword evidence="5" id="KW-0804">Transcription</keyword>
<feature type="domain" description="RRM" evidence="9">
    <location>
        <begin position="205"/>
        <end position="283"/>
    </location>
</feature>
<feature type="compositionally biased region" description="Basic and acidic residues" evidence="8">
    <location>
        <begin position="143"/>
        <end position="155"/>
    </location>
</feature>
<dbReference type="PANTHER" id="PTHR15683:SF4">
    <property type="entry name" value="SCAFFOLD ATTACHMENT FACTOR B2"/>
    <property type="match status" value="1"/>
</dbReference>
<keyword evidence="10" id="KW-1185">Reference proteome</keyword>
<feature type="compositionally biased region" description="Low complexity" evidence="8">
    <location>
        <begin position="116"/>
        <end position="127"/>
    </location>
</feature>
<evidence type="ECO:0000256" key="8">
    <source>
        <dbReference type="SAM" id="MobiDB-lite"/>
    </source>
</evidence>
<dbReference type="GO" id="GO:0003723">
    <property type="term" value="F:RNA binding"/>
    <property type="evidence" value="ECO:0007669"/>
    <property type="project" value="UniProtKB-UniRule"/>
</dbReference>
<feature type="compositionally biased region" description="Basic and acidic residues" evidence="8">
    <location>
        <begin position="23"/>
        <end position="32"/>
    </location>
</feature>
<name>A0A1U7SVZ0_CARSF</name>
<feature type="non-terminal residue" evidence="11">
    <location>
        <position position="1"/>
    </location>
</feature>
<reference evidence="11" key="1">
    <citation type="submission" date="2025-08" db="UniProtKB">
        <authorList>
            <consortium name="RefSeq"/>
        </authorList>
    </citation>
    <scope>IDENTIFICATION</scope>
</reference>
<evidence type="ECO:0000313" key="10">
    <source>
        <dbReference type="Proteomes" id="UP000189704"/>
    </source>
</evidence>
<keyword evidence="6" id="KW-0539">Nucleus</keyword>